<keyword evidence="1" id="KW-0805">Transcription regulation</keyword>
<feature type="domain" description="HTH luxR-type" evidence="4">
    <location>
        <begin position="121"/>
        <end position="186"/>
    </location>
</feature>
<dbReference type="CDD" id="cd06170">
    <property type="entry name" value="LuxR_C_like"/>
    <property type="match status" value="1"/>
</dbReference>
<reference evidence="5 6" key="1">
    <citation type="journal article" date="2011" name="Int. J. Syst. Evol. Microbiol.">
        <title>Zhongshania antarctica gen. nov., sp. nov. and Zhongshania guokunii sp. nov., gammaproteobacteria respectively isolated from coastal attached (fast) ice and surface seawater of the Antarctic.</title>
        <authorList>
            <person name="Li H.J."/>
            <person name="Zhang X.Y."/>
            <person name="Chen C.X."/>
            <person name="Zhang Y.J."/>
            <person name="Gao Z.M."/>
            <person name="Yu Y."/>
            <person name="Chen X.L."/>
            <person name="Chen B."/>
            <person name="Zhang Y.Z."/>
        </authorList>
    </citation>
    <scope>NUCLEOTIDE SEQUENCE [LARGE SCALE GENOMIC DNA]</scope>
    <source>
        <strain evidence="5 6">15-R06ZXC-3</strain>
    </source>
</reference>
<dbReference type="SUPFAM" id="SSF46894">
    <property type="entry name" value="C-terminal effector domain of the bipartite response regulators"/>
    <property type="match status" value="1"/>
</dbReference>
<keyword evidence="6" id="KW-1185">Reference proteome</keyword>
<dbReference type="Pfam" id="PF00196">
    <property type="entry name" value="GerE"/>
    <property type="match status" value="1"/>
</dbReference>
<dbReference type="PANTHER" id="PTHR44688">
    <property type="entry name" value="DNA-BINDING TRANSCRIPTIONAL ACTIVATOR DEVR_DOSR"/>
    <property type="match status" value="1"/>
</dbReference>
<dbReference type="InterPro" id="IPR036388">
    <property type="entry name" value="WH-like_DNA-bd_sf"/>
</dbReference>
<organism evidence="5 6">
    <name type="scientific">Thioclava arctica</name>
    <dbReference type="NCBI Taxonomy" id="3238301"/>
    <lineage>
        <taxon>Bacteria</taxon>
        <taxon>Pseudomonadati</taxon>
        <taxon>Pseudomonadota</taxon>
        <taxon>Alphaproteobacteria</taxon>
        <taxon>Rhodobacterales</taxon>
        <taxon>Paracoccaceae</taxon>
        <taxon>Thioclava</taxon>
    </lineage>
</organism>
<dbReference type="InterPro" id="IPR000792">
    <property type="entry name" value="Tscrpt_reg_LuxR_C"/>
</dbReference>
<proteinExistence type="predicted"/>
<dbReference type="SUPFAM" id="SSF55785">
    <property type="entry name" value="PYP-like sensor domain (PAS domain)"/>
    <property type="match status" value="1"/>
</dbReference>
<accession>A0ABV3TIZ8</accession>
<dbReference type="InterPro" id="IPR016032">
    <property type="entry name" value="Sig_transdc_resp-reg_C-effctor"/>
</dbReference>
<evidence type="ECO:0000313" key="5">
    <source>
        <dbReference type="EMBL" id="MEX1661536.1"/>
    </source>
</evidence>
<name>A0ABV3TIZ8_9RHOB</name>
<dbReference type="Gene3D" id="1.10.10.10">
    <property type="entry name" value="Winged helix-like DNA-binding domain superfamily/Winged helix DNA-binding domain"/>
    <property type="match status" value="1"/>
</dbReference>
<evidence type="ECO:0000256" key="2">
    <source>
        <dbReference type="ARBA" id="ARBA00023125"/>
    </source>
</evidence>
<evidence type="ECO:0000259" key="4">
    <source>
        <dbReference type="PROSITE" id="PS50043"/>
    </source>
</evidence>
<comment type="caution">
    <text evidence="5">The sequence shown here is derived from an EMBL/GenBank/DDBJ whole genome shotgun (WGS) entry which is preliminary data.</text>
</comment>
<dbReference type="Gene3D" id="3.30.450.20">
    <property type="entry name" value="PAS domain"/>
    <property type="match status" value="1"/>
</dbReference>
<protein>
    <submittedName>
        <fullName evidence="5">LuxR C-terminal-related transcriptional regulator</fullName>
    </submittedName>
</protein>
<dbReference type="InterPro" id="IPR000014">
    <property type="entry name" value="PAS"/>
</dbReference>
<sequence length="187" mass="21090">MNKDAMDVEAAVLAFTHAPIGLAVTRDRVIERCNARFCETFGYAECELPRRSLALLYPSHEEFLRIGEIGMRRMRATGRYADERIMQRRDGSLFWCRVRGQSLTPETPFERAVWSFADISESRPVVDLTARERQVAALLAEGRTSKEIARALDLSPRTAEAHRAKLQAKLGARNTAELVARLTGLPM</sequence>
<dbReference type="EMBL" id="JBFRYC010000003">
    <property type="protein sequence ID" value="MEX1661536.1"/>
    <property type="molecule type" value="Genomic_DNA"/>
</dbReference>
<gene>
    <name evidence="5" type="ORF">AB4874_07690</name>
</gene>
<keyword evidence="3" id="KW-0804">Transcription</keyword>
<dbReference type="Pfam" id="PF13426">
    <property type="entry name" value="PAS_9"/>
    <property type="match status" value="1"/>
</dbReference>
<keyword evidence="2" id="KW-0238">DNA-binding</keyword>
<dbReference type="PRINTS" id="PR00038">
    <property type="entry name" value="HTHLUXR"/>
</dbReference>
<dbReference type="Proteomes" id="UP001557465">
    <property type="component" value="Unassembled WGS sequence"/>
</dbReference>
<dbReference type="PROSITE" id="PS50043">
    <property type="entry name" value="HTH_LUXR_2"/>
    <property type="match status" value="1"/>
</dbReference>
<dbReference type="RefSeq" id="WP_368391545.1">
    <property type="nucleotide sequence ID" value="NZ_JBFRYC010000003.1"/>
</dbReference>
<dbReference type="CDD" id="cd00130">
    <property type="entry name" value="PAS"/>
    <property type="match status" value="1"/>
</dbReference>
<dbReference type="PANTHER" id="PTHR44688:SF16">
    <property type="entry name" value="DNA-BINDING TRANSCRIPTIONAL ACTIVATOR DEVR_DOSR"/>
    <property type="match status" value="1"/>
</dbReference>
<evidence type="ECO:0000313" key="6">
    <source>
        <dbReference type="Proteomes" id="UP001557465"/>
    </source>
</evidence>
<evidence type="ECO:0000256" key="3">
    <source>
        <dbReference type="ARBA" id="ARBA00023163"/>
    </source>
</evidence>
<dbReference type="NCBIfam" id="TIGR00229">
    <property type="entry name" value="sensory_box"/>
    <property type="match status" value="1"/>
</dbReference>
<evidence type="ECO:0000256" key="1">
    <source>
        <dbReference type="ARBA" id="ARBA00023015"/>
    </source>
</evidence>
<dbReference type="SMART" id="SM00421">
    <property type="entry name" value="HTH_LUXR"/>
    <property type="match status" value="1"/>
</dbReference>
<dbReference type="InterPro" id="IPR035965">
    <property type="entry name" value="PAS-like_dom_sf"/>
</dbReference>